<reference evidence="1" key="1">
    <citation type="submission" date="2022-03" db="EMBL/GenBank/DDBJ databases">
        <authorList>
            <person name="Martin C."/>
        </authorList>
    </citation>
    <scope>NUCLEOTIDE SEQUENCE</scope>
</reference>
<protein>
    <submittedName>
        <fullName evidence="1">Uncharacterized protein</fullName>
    </submittedName>
</protein>
<organism evidence="1 2">
    <name type="scientific">Owenia fusiformis</name>
    <name type="common">Polychaete worm</name>
    <dbReference type="NCBI Taxonomy" id="6347"/>
    <lineage>
        <taxon>Eukaryota</taxon>
        <taxon>Metazoa</taxon>
        <taxon>Spiralia</taxon>
        <taxon>Lophotrochozoa</taxon>
        <taxon>Annelida</taxon>
        <taxon>Polychaeta</taxon>
        <taxon>Sedentaria</taxon>
        <taxon>Canalipalpata</taxon>
        <taxon>Sabellida</taxon>
        <taxon>Oweniida</taxon>
        <taxon>Oweniidae</taxon>
        <taxon>Owenia</taxon>
    </lineage>
</organism>
<feature type="non-terminal residue" evidence="1">
    <location>
        <position position="112"/>
    </location>
</feature>
<feature type="non-terminal residue" evidence="1">
    <location>
        <position position="1"/>
    </location>
</feature>
<sequence>LLPGSNLISKSSSFSELWTKCYSRIIIGSEPRFEVDIGGRIKMSDSKTCKIVDNKSAKSKVWQYFGFYEVEGKVDTAKFTSKKWLAAGWEIPFKTLEKIEFIQLIVVSLVPI</sequence>
<evidence type="ECO:0000313" key="1">
    <source>
        <dbReference type="EMBL" id="CAH1782322.1"/>
    </source>
</evidence>
<accession>A0A8J1UVQ8</accession>
<gene>
    <name evidence="1" type="ORF">OFUS_LOCUS8782</name>
</gene>
<dbReference type="Proteomes" id="UP000749559">
    <property type="component" value="Unassembled WGS sequence"/>
</dbReference>
<name>A0A8J1UVQ8_OWEFU</name>
<comment type="caution">
    <text evidence="1">The sequence shown here is derived from an EMBL/GenBank/DDBJ whole genome shotgun (WGS) entry which is preliminary data.</text>
</comment>
<keyword evidence="2" id="KW-1185">Reference proteome</keyword>
<proteinExistence type="predicted"/>
<dbReference type="EMBL" id="CAIIXF020000004">
    <property type="protein sequence ID" value="CAH1782322.1"/>
    <property type="molecule type" value="Genomic_DNA"/>
</dbReference>
<dbReference type="AlphaFoldDB" id="A0A8J1UVQ8"/>
<evidence type="ECO:0000313" key="2">
    <source>
        <dbReference type="Proteomes" id="UP000749559"/>
    </source>
</evidence>